<organism evidence="2 3">
    <name type="scientific">Streptomyces zaomyceticus</name>
    <dbReference type="NCBI Taxonomy" id="68286"/>
    <lineage>
        <taxon>Bacteria</taxon>
        <taxon>Bacillati</taxon>
        <taxon>Actinomycetota</taxon>
        <taxon>Actinomycetes</taxon>
        <taxon>Kitasatosporales</taxon>
        <taxon>Streptomycetaceae</taxon>
        <taxon>Streptomyces</taxon>
    </lineage>
</organism>
<feature type="region of interest" description="Disordered" evidence="1">
    <location>
        <begin position="28"/>
        <end position="66"/>
    </location>
</feature>
<name>A0ABZ1LHY7_9ACTN</name>
<accession>A0ABZ1LHY7</accession>
<dbReference type="RefSeq" id="WP_398434490.1">
    <property type="nucleotide sequence ID" value="NZ_CP108188.1"/>
</dbReference>
<keyword evidence="3" id="KW-1185">Reference proteome</keyword>
<evidence type="ECO:0000313" key="3">
    <source>
        <dbReference type="Proteomes" id="UP001622594"/>
    </source>
</evidence>
<feature type="region of interest" description="Disordered" evidence="1">
    <location>
        <begin position="91"/>
        <end position="116"/>
    </location>
</feature>
<proteinExistence type="predicted"/>
<dbReference type="EMBL" id="CP108188">
    <property type="protein sequence ID" value="WTR74069.1"/>
    <property type="molecule type" value="Genomic_DNA"/>
</dbReference>
<sequence length="116" mass="12396">MSTTNPLPEYPRTPDDATGLDVAQRRVGFLNPPTDSSGDVDRHAAPQDIPSTPAFDQSRTPAQAGQLETEAREIIDEHRFSPAVVTYVRSTKAGANGTSPPPNASPRTSRTTTRPG</sequence>
<protein>
    <submittedName>
        <fullName evidence="2">Uncharacterized protein</fullName>
    </submittedName>
</protein>
<reference evidence="2 3" key="1">
    <citation type="submission" date="2022-10" db="EMBL/GenBank/DDBJ databases">
        <title>The complete genomes of actinobacterial strains from the NBC collection.</title>
        <authorList>
            <person name="Joergensen T.S."/>
            <person name="Alvarez Arevalo M."/>
            <person name="Sterndorff E.B."/>
            <person name="Faurdal D."/>
            <person name="Vuksanovic O."/>
            <person name="Mourched A.-S."/>
            <person name="Charusanti P."/>
            <person name="Shaw S."/>
            <person name="Blin K."/>
            <person name="Weber T."/>
        </authorList>
    </citation>
    <scope>NUCLEOTIDE SEQUENCE [LARGE SCALE GENOMIC DNA]</scope>
    <source>
        <strain evidence="2 3">NBC_00123</strain>
    </source>
</reference>
<feature type="compositionally biased region" description="Low complexity" evidence="1">
    <location>
        <begin position="105"/>
        <end position="116"/>
    </location>
</feature>
<evidence type="ECO:0000313" key="2">
    <source>
        <dbReference type="EMBL" id="WTR74069.1"/>
    </source>
</evidence>
<feature type="compositionally biased region" description="Polar residues" evidence="1">
    <location>
        <begin position="54"/>
        <end position="63"/>
    </location>
</feature>
<gene>
    <name evidence="2" type="ORF">OG814_34680</name>
</gene>
<dbReference type="Proteomes" id="UP001622594">
    <property type="component" value="Chromosome"/>
</dbReference>
<evidence type="ECO:0000256" key="1">
    <source>
        <dbReference type="SAM" id="MobiDB-lite"/>
    </source>
</evidence>